<gene>
    <name evidence="1" type="ORF">BKA24_000836</name>
</gene>
<organism evidence="1 2">
    <name type="scientific">Microbacterium marinum</name>
    <dbReference type="NCBI Taxonomy" id="421115"/>
    <lineage>
        <taxon>Bacteria</taxon>
        <taxon>Bacillati</taxon>
        <taxon>Actinomycetota</taxon>
        <taxon>Actinomycetes</taxon>
        <taxon>Micrococcales</taxon>
        <taxon>Microbacteriaceae</taxon>
        <taxon>Microbacterium</taxon>
    </lineage>
</organism>
<proteinExistence type="predicted"/>
<reference evidence="1 2" key="1">
    <citation type="submission" date="2020-08" db="EMBL/GenBank/DDBJ databases">
        <title>Sequencing the genomes of 1000 actinobacteria strains.</title>
        <authorList>
            <person name="Klenk H.-P."/>
        </authorList>
    </citation>
    <scope>NUCLEOTIDE SEQUENCE [LARGE SCALE GENOMIC DNA]</scope>
    <source>
        <strain evidence="1 2">DSM 24947</strain>
    </source>
</reference>
<comment type="caution">
    <text evidence="1">The sequence shown here is derived from an EMBL/GenBank/DDBJ whole genome shotgun (WGS) entry which is preliminary data.</text>
</comment>
<dbReference type="RefSeq" id="WP_184215466.1">
    <property type="nucleotide sequence ID" value="NZ_JACHMD010000001.1"/>
</dbReference>
<sequence length="106" mass="12156">MTYVFVCTRTQGLRQHANISERAGRDDNSVDDINEPLVRREVTIVDAKLRSVGLESIHNRTAPLRNRREMSRERRVPCEVALPLGHPRRSAYREVFVGSQDLLVTT</sequence>
<accession>A0A7W7FHK0</accession>
<name>A0A7W7FHK0_9MICO</name>
<dbReference type="Proteomes" id="UP000573729">
    <property type="component" value="Unassembled WGS sequence"/>
</dbReference>
<evidence type="ECO:0000313" key="1">
    <source>
        <dbReference type="EMBL" id="MBB4666127.1"/>
    </source>
</evidence>
<dbReference type="AlphaFoldDB" id="A0A7W7FHK0"/>
<evidence type="ECO:0000313" key="2">
    <source>
        <dbReference type="Proteomes" id="UP000573729"/>
    </source>
</evidence>
<keyword evidence="2" id="KW-1185">Reference proteome</keyword>
<dbReference type="EMBL" id="JACHMD010000001">
    <property type="protein sequence ID" value="MBB4666127.1"/>
    <property type="molecule type" value="Genomic_DNA"/>
</dbReference>
<protein>
    <submittedName>
        <fullName evidence="1">Uncharacterized protein</fullName>
    </submittedName>
</protein>